<dbReference type="AlphaFoldDB" id="I7M7K7"/>
<dbReference type="Proteomes" id="UP000009168">
    <property type="component" value="Unassembled WGS sequence"/>
</dbReference>
<proteinExistence type="predicted"/>
<feature type="region of interest" description="Disordered" evidence="1">
    <location>
        <begin position="718"/>
        <end position="764"/>
    </location>
</feature>
<dbReference type="EMBL" id="GG662717">
    <property type="protein sequence ID" value="EAR94134.4"/>
    <property type="molecule type" value="Genomic_DNA"/>
</dbReference>
<evidence type="ECO:0000313" key="3">
    <source>
        <dbReference type="Proteomes" id="UP000009168"/>
    </source>
</evidence>
<feature type="compositionally biased region" description="Polar residues" evidence="1">
    <location>
        <begin position="647"/>
        <end position="656"/>
    </location>
</feature>
<feature type="compositionally biased region" description="Polar residues" evidence="1">
    <location>
        <begin position="718"/>
        <end position="729"/>
    </location>
</feature>
<keyword evidence="3" id="KW-1185">Reference proteome</keyword>
<reference evidence="3" key="1">
    <citation type="journal article" date="2006" name="PLoS Biol.">
        <title>Macronuclear genome sequence of the ciliate Tetrahymena thermophila, a model eukaryote.</title>
        <authorList>
            <person name="Eisen J.A."/>
            <person name="Coyne R.S."/>
            <person name="Wu M."/>
            <person name="Wu D."/>
            <person name="Thiagarajan M."/>
            <person name="Wortman J.R."/>
            <person name="Badger J.H."/>
            <person name="Ren Q."/>
            <person name="Amedeo P."/>
            <person name="Jones K.M."/>
            <person name="Tallon L.J."/>
            <person name="Delcher A.L."/>
            <person name="Salzberg S.L."/>
            <person name="Silva J.C."/>
            <person name="Haas B.J."/>
            <person name="Majoros W.H."/>
            <person name="Farzad M."/>
            <person name="Carlton J.M."/>
            <person name="Smith R.K. Jr."/>
            <person name="Garg J."/>
            <person name="Pearlman R.E."/>
            <person name="Karrer K.M."/>
            <person name="Sun L."/>
            <person name="Manning G."/>
            <person name="Elde N.C."/>
            <person name="Turkewitz A.P."/>
            <person name="Asai D.J."/>
            <person name="Wilkes D.E."/>
            <person name="Wang Y."/>
            <person name="Cai H."/>
            <person name="Collins K."/>
            <person name="Stewart B.A."/>
            <person name="Lee S.R."/>
            <person name="Wilamowska K."/>
            <person name="Weinberg Z."/>
            <person name="Ruzzo W.L."/>
            <person name="Wloga D."/>
            <person name="Gaertig J."/>
            <person name="Frankel J."/>
            <person name="Tsao C.-C."/>
            <person name="Gorovsky M.A."/>
            <person name="Keeling P.J."/>
            <person name="Waller R.F."/>
            <person name="Patron N.J."/>
            <person name="Cherry J.M."/>
            <person name="Stover N.A."/>
            <person name="Krieger C.J."/>
            <person name="del Toro C."/>
            <person name="Ryder H.F."/>
            <person name="Williamson S.C."/>
            <person name="Barbeau R.A."/>
            <person name="Hamilton E.P."/>
            <person name="Orias E."/>
        </authorList>
    </citation>
    <scope>NUCLEOTIDE SEQUENCE [LARGE SCALE GENOMIC DNA]</scope>
    <source>
        <strain evidence="3">SB210</strain>
    </source>
</reference>
<feature type="compositionally biased region" description="Polar residues" evidence="1">
    <location>
        <begin position="679"/>
        <end position="688"/>
    </location>
</feature>
<feature type="region of interest" description="Disordered" evidence="1">
    <location>
        <begin position="424"/>
        <end position="447"/>
    </location>
</feature>
<accession>I7M7K7</accession>
<gene>
    <name evidence="2" type="ORF">TTHERM_00522010</name>
</gene>
<name>I7M7K7_TETTS</name>
<dbReference type="RefSeq" id="XP_001014379.4">
    <property type="nucleotide sequence ID" value="XM_001014379.4"/>
</dbReference>
<sequence>MQRNLEKKQIFCIKMPRKRRQQQGQRKSKSQDPIQEQSKIKLPVQQKRVSGIQDGKNKILSGDLEETIFYDETSSQQVFNRDDSKSVNQQSQSASMSINAMNKSSNIIKISTNSTSRKTRNSLTITKKNTEKENEPIIDEEDIYKESYQESNTESQLLRNQEKLKKIFSTENNQIQLKENYDSQLIDHEHFEQLKNKGISKYGNKKGRKKAHEKDHYLPLEDKELMDELHQILLDYEYNFRNKSQNNSLLFKQETSFDSQNIVKKELEQSGQFDCQIADQSMQHQQLILSNYFNDQSNQENKEINITNNNNLLIKFESQSCSDFKQPIYNQNINQIQLTGNQNTQNLGDLSNIHDLNKSNNNFPNLSKNKSQCLQGRDLNNQNPQLSNKIKKFSIENQNSISADSQNHVLIFNKYKQNVLDNTKQQSQETQESFNQKTEQQNVQNKTFSDSLSQDISIFRQKVSLGNSQLSNQGIIDESVQKNSSQMVDEDAETISTPTLKILQQLEQQVQLQKIAKNKNSNESKQSRSYKLAEDIKIIYVMSQKKNTINGYSSKYWGLVVRLNLIQRPHESLRDRYKRFIKYLNRDNIIDIIKWVRKNDKIEGYLNFIKFKNNFKLFSHVSFEDPFASKKQLFSGHRVQDARKNKSVSLESQSQNDSDEYSSVKKEEKQEGKAELNSEHQIQQQQNTRSEYQSNLFCSDFNLNENLNYFQQKQNKNSFLNVNRQQQYSPKKINNRKREGSNKNDLVKGCHSPSTQQNSQMSVYSPETNLKNETYSFQNVNQQVVNNSLSNQKKEEGNIFEISNFQFNQSCYIDGESKLYIILSEADSDEDLYNEAYLKDTDQILLKQDMNDMSQQQNINENEVVNNQNQILPPNIMGGNSMNSLEGEIIKKEEEQNCEQESNFVNDERFINKQSFTQDQILDQQQVFQQHQNYQIQHSNQKESPYEMNESFNSRCHIQEIEQLNRCDYYNNENDSNSFQQLYNKMVSQNNELNVQSKDFHSMDIELDQSQILL</sequence>
<dbReference type="KEGG" id="tet:TTHERM_00522010"/>
<evidence type="ECO:0000256" key="1">
    <source>
        <dbReference type="SAM" id="MobiDB-lite"/>
    </source>
</evidence>
<feature type="compositionally biased region" description="Basic and acidic residues" evidence="1">
    <location>
        <begin position="662"/>
        <end position="678"/>
    </location>
</feature>
<feature type="compositionally biased region" description="Polar residues" evidence="1">
    <location>
        <begin position="752"/>
        <end position="764"/>
    </location>
</feature>
<feature type="region of interest" description="Disordered" evidence="1">
    <location>
        <begin position="355"/>
        <end position="381"/>
    </location>
</feature>
<evidence type="ECO:0000313" key="2">
    <source>
        <dbReference type="EMBL" id="EAR94134.4"/>
    </source>
</evidence>
<organism evidence="2 3">
    <name type="scientific">Tetrahymena thermophila (strain SB210)</name>
    <dbReference type="NCBI Taxonomy" id="312017"/>
    <lineage>
        <taxon>Eukaryota</taxon>
        <taxon>Sar</taxon>
        <taxon>Alveolata</taxon>
        <taxon>Ciliophora</taxon>
        <taxon>Intramacronucleata</taxon>
        <taxon>Oligohymenophorea</taxon>
        <taxon>Hymenostomatida</taxon>
        <taxon>Tetrahymenina</taxon>
        <taxon>Tetrahymenidae</taxon>
        <taxon>Tetrahymena</taxon>
    </lineage>
</organism>
<feature type="compositionally biased region" description="Basic and acidic residues" evidence="1">
    <location>
        <begin position="736"/>
        <end position="748"/>
    </location>
</feature>
<dbReference type="GeneID" id="7830505"/>
<dbReference type="InParanoid" id="I7M7K7"/>
<feature type="compositionally biased region" description="Polar residues" evidence="1">
    <location>
        <begin position="358"/>
        <end position="381"/>
    </location>
</feature>
<feature type="region of interest" description="Disordered" evidence="1">
    <location>
        <begin position="1"/>
        <end position="53"/>
    </location>
</feature>
<protein>
    <submittedName>
        <fullName evidence="2">Uncharacterized protein</fullName>
    </submittedName>
</protein>
<feature type="region of interest" description="Disordered" evidence="1">
    <location>
        <begin position="638"/>
        <end position="688"/>
    </location>
</feature>